<proteinExistence type="predicted"/>
<reference evidence="1" key="1">
    <citation type="submission" date="2020-08" db="EMBL/GenBank/DDBJ databases">
        <title>Whole genome shotgun sequence of Polymorphospora rubra NBRC 101157.</title>
        <authorList>
            <person name="Komaki H."/>
            <person name="Tamura T."/>
        </authorList>
    </citation>
    <scope>NUCLEOTIDE SEQUENCE</scope>
    <source>
        <strain evidence="1">NBRC 101157</strain>
    </source>
</reference>
<organism evidence="1 2">
    <name type="scientific">Polymorphospora rubra</name>
    <dbReference type="NCBI Taxonomy" id="338584"/>
    <lineage>
        <taxon>Bacteria</taxon>
        <taxon>Bacillati</taxon>
        <taxon>Actinomycetota</taxon>
        <taxon>Actinomycetes</taxon>
        <taxon>Micromonosporales</taxon>
        <taxon>Micromonosporaceae</taxon>
        <taxon>Polymorphospora</taxon>
    </lineage>
</organism>
<dbReference type="KEGG" id="pry:Prubr_53930"/>
<name>A0A810N4G5_9ACTN</name>
<dbReference type="AlphaFoldDB" id="A0A810N4G5"/>
<dbReference type="EMBL" id="AP023359">
    <property type="protein sequence ID" value="BCJ68372.1"/>
    <property type="molecule type" value="Genomic_DNA"/>
</dbReference>
<accession>A0A810N4G5</accession>
<protein>
    <submittedName>
        <fullName evidence="1">Uncharacterized protein</fullName>
    </submittedName>
</protein>
<sequence>MARTTVAHVGEAEIVGPEVIEPCLWCGAPSGGIVTQTIDEDRLLWGTSSICAGCGAVDEGSEWGAMPDELRRALIVRVGLARLRADPEVNRPLRVQVLRMFRRYGASVGEAADAYGRLTGAGITGTPAEIRLLARRLDAVGATVQLDLPA</sequence>
<keyword evidence="2" id="KW-1185">Reference proteome</keyword>
<dbReference type="Proteomes" id="UP000680866">
    <property type="component" value="Chromosome"/>
</dbReference>
<evidence type="ECO:0000313" key="2">
    <source>
        <dbReference type="Proteomes" id="UP000680866"/>
    </source>
</evidence>
<gene>
    <name evidence="1" type="ORF">Prubr_53930</name>
</gene>
<evidence type="ECO:0000313" key="1">
    <source>
        <dbReference type="EMBL" id="BCJ68372.1"/>
    </source>
</evidence>